<dbReference type="PANTHER" id="PTHR46859:SF6">
    <property type="entry name" value="TRANSMEMBRANE FRAGILE-X-F-ASSOCIATED PROTEIN"/>
    <property type="match status" value="1"/>
</dbReference>
<dbReference type="EMBL" id="JBJQOH010000008">
    <property type="protein sequence ID" value="KAL3676773.1"/>
    <property type="molecule type" value="Genomic_DNA"/>
</dbReference>
<protein>
    <submittedName>
        <fullName evidence="2">Uncharacterized protein</fullName>
    </submittedName>
</protein>
<dbReference type="InterPro" id="IPR019396">
    <property type="entry name" value="TM_Fragile-X-F-assoc"/>
</dbReference>
<evidence type="ECO:0000313" key="3">
    <source>
        <dbReference type="Proteomes" id="UP001633002"/>
    </source>
</evidence>
<name>A0ABD3GC79_9MARC</name>
<feature type="region of interest" description="Disordered" evidence="1">
    <location>
        <begin position="77"/>
        <end position="99"/>
    </location>
</feature>
<comment type="caution">
    <text evidence="2">The sequence shown here is derived from an EMBL/GenBank/DDBJ whole genome shotgun (WGS) entry which is preliminary data.</text>
</comment>
<sequence length="277" mass="30262">MVFFLAATMFTLLKLSGDVGALGWWDLFINFGIAECFAFLVCTKLSNPTIQREAIFHSGSGVPSSISPLISMSSVLPDAANSSSSTNDEDDGSDGMCGRQETGGHLLKIPVLVSQVLLCMRLESVRNSPKKSIRKPHFLAMDLEGSVANTPAPTPRVHETDKAQDIGKLAGDIVEQLSIEHKNPNEGETDPQLKKNPTLQYESSDSKARLLDKGKQKAGDYMDPYEEAHKRMAFGALVGRSRFNSGGRIERRAASGPNWVLLNRDDPICDYSSDEED</sequence>
<feature type="region of interest" description="Disordered" evidence="1">
    <location>
        <begin position="182"/>
        <end position="203"/>
    </location>
</feature>
<gene>
    <name evidence="2" type="ORF">R1sor_026721</name>
</gene>
<accession>A0ABD3GC79</accession>
<dbReference type="Proteomes" id="UP001633002">
    <property type="component" value="Unassembled WGS sequence"/>
</dbReference>
<organism evidence="2 3">
    <name type="scientific">Riccia sorocarpa</name>
    <dbReference type="NCBI Taxonomy" id="122646"/>
    <lineage>
        <taxon>Eukaryota</taxon>
        <taxon>Viridiplantae</taxon>
        <taxon>Streptophyta</taxon>
        <taxon>Embryophyta</taxon>
        <taxon>Marchantiophyta</taxon>
        <taxon>Marchantiopsida</taxon>
        <taxon>Marchantiidae</taxon>
        <taxon>Marchantiales</taxon>
        <taxon>Ricciaceae</taxon>
        <taxon>Riccia</taxon>
    </lineage>
</organism>
<evidence type="ECO:0000313" key="2">
    <source>
        <dbReference type="EMBL" id="KAL3676773.1"/>
    </source>
</evidence>
<dbReference type="Pfam" id="PF10269">
    <property type="entry name" value="Tmemb_185A"/>
    <property type="match status" value="1"/>
</dbReference>
<keyword evidence="3" id="KW-1185">Reference proteome</keyword>
<proteinExistence type="predicted"/>
<dbReference type="PANTHER" id="PTHR46859">
    <property type="entry name" value="TRANSMEMBRANE FRAGILE-X-F-ASSOCIATED PROTEIN"/>
    <property type="match status" value="1"/>
</dbReference>
<reference evidence="2 3" key="1">
    <citation type="submission" date="2024-09" db="EMBL/GenBank/DDBJ databases">
        <title>Chromosome-scale assembly of Riccia sorocarpa.</title>
        <authorList>
            <person name="Paukszto L."/>
        </authorList>
    </citation>
    <scope>NUCLEOTIDE SEQUENCE [LARGE SCALE GENOMIC DNA]</scope>
    <source>
        <strain evidence="2">LP-2024</strain>
        <tissue evidence="2">Aerial parts of the thallus</tissue>
    </source>
</reference>
<evidence type="ECO:0000256" key="1">
    <source>
        <dbReference type="SAM" id="MobiDB-lite"/>
    </source>
</evidence>
<dbReference type="AlphaFoldDB" id="A0ABD3GC79"/>